<dbReference type="NCBIfam" id="TIGR02352">
    <property type="entry name" value="thiamin_ThiO"/>
    <property type="match status" value="1"/>
</dbReference>
<evidence type="ECO:0000256" key="1">
    <source>
        <dbReference type="ARBA" id="ARBA00004948"/>
    </source>
</evidence>
<name>A0A2W1K0T0_9CYAN</name>
<dbReference type="InterPro" id="IPR006076">
    <property type="entry name" value="FAD-dep_OxRdtase"/>
</dbReference>
<dbReference type="InterPro" id="IPR012727">
    <property type="entry name" value="Gly_oxidase_ThiO"/>
</dbReference>
<accession>A0A2W1K0T0</accession>
<evidence type="ECO:0000256" key="2">
    <source>
        <dbReference type="ARBA" id="ARBA00022977"/>
    </source>
</evidence>
<proteinExistence type="predicted"/>
<comment type="catalytic activity">
    <reaction evidence="4">
        <text>glycine + O2 + H2O = glyoxylate + H2O2 + NH4(+)</text>
        <dbReference type="Rhea" id="RHEA:11532"/>
        <dbReference type="ChEBI" id="CHEBI:15377"/>
        <dbReference type="ChEBI" id="CHEBI:15379"/>
        <dbReference type="ChEBI" id="CHEBI:16240"/>
        <dbReference type="ChEBI" id="CHEBI:28938"/>
        <dbReference type="ChEBI" id="CHEBI:36655"/>
        <dbReference type="ChEBI" id="CHEBI:57305"/>
        <dbReference type="EC" id="1.4.3.19"/>
    </reaction>
</comment>
<dbReference type="UniPathway" id="UPA00060"/>
<evidence type="ECO:0000256" key="4">
    <source>
        <dbReference type="ARBA" id="ARBA00049872"/>
    </source>
</evidence>
<keyword evidence="8" id="KW-1185">Reference proteome</keyword>
<dbReference type="GO" id="GO:0043799">
    <property type="term" value="F:glycine oxidase activity"/>
    <property type="evidence" value="ECO:0007669"/>
    <property type="project" value="UniProtKB-EC"/>
</dbReference>
<evidence type="ECO:0000259" key="6">
    <source>
        <dbReference type="Pfam" id="PF01266"/>
    </source>
</evidence>
<dbReference type="PANTHER" id="PTHR13847:SF289">
    <property type="entry name" value="GLYCINE OXIDASE"/>
    <property type="match status" value="1"/>
</dbReference>
<evidence type="ECO:0000313" key="7">
    <source>
        <dbReference type="EMBL" id="PZD75124.1"/>
    </source>
</evidence>
<evidence type="ECO:0000256" key="3">
    <source>
        <dbReference type="ARBA" id="ARBA00023002"/>
    </source>
</evidence>
<dbReference type="AlphaFoldDB" id="A0A2W1K0T0"/>
<protein>
    <recommendedName>
        <fullName evidence="5">glycine oxidase</fullName>
        <ecNumber evidence="5">1.4.3.19</ecNumber>
    </recommendedName>
</protein>
<dbReference type="RefSeq" id="WP_110984451.1">
    <property type="nucleotide sequence ID" value="NZ_CAWNWM010000001.1"/>
</dbReference>
<evidence type="ECO:0000313" key="8">
    <source>
        <dbReference type="Proteomes" id="UP000248857"/>
    </source>
</evidence>
<dbReference type="EMBL" id="PQWO01000001">
    <property type="protein sequence ID" value="PZD75124.1"/>
    <property type="molecule type" value="Genomic_DNA"/>
</dbReference>
<dbReference type="OrthoDB" id="9794226at2"/>
<dbReference type="Gene3D" id="3.30.9.10">
    <property type="entry name" value="D-Amino Acid Oxidase, subunit A, domain 2"/>
    <property type="match status" value="1"/>
</dbReference>
<dbReference type="GO" id="GO:0009229">
    <property type="term" value="P:thiamine diphosphate biosynthetic process"/>
    <property type="evidence" value="ECO:0007669"/>
    <property type="project" value="UniProtKB-UniPathway"/>
</dbReference>
<feature type="domain" description="FAD dependent oxidoreductase" evidence="6">
    <location>
        <begin position="6"/>
        <end position="335"/>
    </location>
</feature>
<dbReference type="EC" id="1.4.3.19" evidence="5"/>
<keyword evidence="3 7" id="KW-0560">Oxidoreductase</keyword>
<dbReference type="SUPFAM" id="SSF54373">
    <property type="entry name" value="FAD-linked reductases, C-terminal domain"/>
    <property type="match status" value="1"/>
</dbReference>
<comment type="pathway">
    <text evidence="1">Cofactor biosynthesis; thiamine diphosphate biosynthesis.</text>
</comment>
<dbReference type="Gene3D" id="3.50.50.60">
    <property type="entry name" value="FAD/NAD(P)-binding domain"/>
    <property type="match status" value="1"/>
</dbReference>
<dbReference type="InterPro" id="IPR036188">
    <property type="entry name" value="FAD/NAD-bd_sf"/>
</dbReference>
<keyword evidence="2" id="KW-0784">Thiamine biosynthesis</keyword>
<organism evidence="7 8">
    <name type="scientific">Acaryochloris thomasi RCC1774</name>
    <dbReference type="NCBI Taxonomy" id="1764569"/>
    <lineage>
        <taxon>Bacteria</taxon>
        <taxon>Bacillati</taxon>
        <taxon>Cyanobacteriota</taxon>
        <taxon>Cyanophyceae</taxon>
        <taxon>Acaryochloridales</taxon>
        <taxon>Acaryochloridaceae</taxon>
        <taxon>Acaryochloris</taxon>
        <taxon>Acaryochloris thomasi</taxon>
    </lineage>
</organism>
<dbReference type="GO" id="GO:0050660">
    <property type="term" value="F:flavin adenine dinucleotide binding"/>
    <property type="evidence" value="ECO:0007669"/>
    <property type="project" value="InterPro"/>
</dbReference>
<dbReference type="Proteomes" id="UP000248857">
    <property type="component" value="Unassembled WGS sequence"/>
</dbReference>
<sequence>MNSSADILIIGGGAMGLATAIELARQDRQVTVLSRSFEEAAVHAAAGMLAPQAEGLAASSMLDLCLQSRSMYPDWIQGLEELTGLDAGYWPCGILSPLYEPPPGHSLHASDWLQPETLNQRQPGLSAEVKGGWWFPDDAQVNNRALAQVLYAAAQQLGVQLFDGITVKKIQHDAHRITQVETTAGDWQAQTYVLTTGAWSADLLPVPVFPRKGQLLSVKAQPHAVRLNQVLFGSEIYLVPRQGGQIVVGATSEDVGFAPHNTPAGIQQLLTAATRLFPGFADYVMEEFWWGFRPTTPDELPILGASPYENLVLATGHYRNGILLTPITAALIAELVLTQTTDPLLESFSWERFGSLGCQHDALTATAT</sequence>
<dbReference type="Pfam" id="PF01266">
    <property type="entry name" value="DAO"/>
    <property type="match status" value="1"/>
</dbReference>
<dbReference type="GO" id="GO:0005737">
    <property type="term" value="C:cytoplasm"/>
    <property type="evidence" value="ECO:0007669"/>
    <property type="project" value="TreeGrafter"/>
</dbReference>
<gene>
    <name evidence="7" type="primary">hcnC_1</name>
    <name evidence="7" type="ORF">C1752_00485</name>
</gene>
<dbReference type="GO" id="GO:0009228">
    <property type="term" value="P:thiamine biosynthetic process"/>
    <property type="evidence" value="ECO:0007669"/>
    <property type="project" value="UniProtKB-KW"/>
</dbReference>
<evidence type="ECO:0000256" key="5">
    <source>
        <dbReference type="ARBA" id="ARBA00050018"/>
    </source>
</evidence>
<comment type="caution">
    <text evidence="7">The sequence shown here is derived from an EMBL/GenBank/DDBJ whole genome shotgun (WGS) entry which is preliminary data.</text>
</comment>
<dbReference type="PANTHER" id="PTHR13847">
    <property type="entry name" value="SARCOSINE DEHYDROGENASE-RELATED"/>
    <property type="match status" value="1"/>
</dbReference>
<reference evidence="7 8" key="1">
    <citation type="journal article" date="2018" name="Sci. Rep.">
        <title>A novel species of the marine cyanobacterium Acaryochloris with a unique pigment content and lifestyle.</title>
        <authorList>
            <person name="Partensky F."/>
            <person name="Six C."/>
            <person name="Ratin M."/>
            <person name="Garczarek L."/>
            <person name="Vaulot D."/>
            <person name="Probert I."/>
            <person name="Calteau A."/>
            <person name="Gourvil P."/>
            <person name="Marie D."/>
            <person name="Grebert T."/>
            <person name="Bouchier C."/>
            <person name="Le Panse S."/>
            <person name="Gachenot M."/>
            <person name="Rodriguez F."/>
            <person name="Garrido J.L."/>
        </authorList>
    </citation>
    <scope>NUCLEOTIDE SEQUENCE [LARGE SCALE GENOMIC DNA]</scope>
    <source>
        <strain evidence="7 8">RCC1774</strain>
    </source>
</reference>
<dbReference type="SUPFAM" id="SSF51905">
    <property type="entry name" value="FAD/NAD(P)-binding domain"/>
    <property type="match status" value="1"/>
</dbReference>